<proteinExistence type="predicted"/>
<evidence type="ECO:0000313" key="5">
    <source>
        <dbReference type="Proteomes" id="UP000265520"/>
    </source>
</evidence>
<evidence type="ECO:0000256" key="2">
    <source>
        <dbReference type="ARBA" id="ARBA00023303"/>
    </source>
</evidence>
<dbReference type="InterPro" id="IPR018490">
    <property type="entry name" value="cNMP-bd_dom_sf"/>
</dbReference>
<dbReference type="Proteomes" id="UP000265520">
    <property type="component" value="Unassembled WGS sequence"/>
</dbReference>
<sequence length="205" mass="24357">MRVKMRDAEAVERWMSRRMLPDDLKQRIRSYELYKWQENRGVEEETLLRKFPKDLRRDIKRHLCLDLVKRVPMIEKMDEQFLEAMCDRMKPVLYAEKSCIVREKEPIDEMIFIMRGKVTISTNDFLMPGDFCGEELLIWALDPRSTSNPPTSTITVETISEVEAFAVMADDLKFVISKFRHFINSRQLELKHTFSQVLHKIGNKL</sequence>
<dbReference type="PROSITE" id="PS50042">
    <property type="entry name" value="CNMP_BINDING_3"/>
    <property type="match status" value="1"/>
</dbReference>
<keyword evidence="2" id="KW-0407">Ion channel</keyword>
<dbReference type="AlphaFoldDB" id="A0A392NSR0"/>
<protein>
    <submittedName>
        <fullName evidence="4">Cyclic nucleotide-gated ion channel 1-like</fullName>
    </submittedName>
</protein>
<accession>A0A392NSR0</accession>
<comment type="caution">
    <text evidence="4">The sequence shown here is derived from an EMBL/GenBank/DDBJ whole genome shotgun (WGS) entry which is preliminary data.</text>
</comment>
<dbReference type="EMBL" id="LXQA010046343">
    <property type="protein sequence ID" value="MCI01515.1"/>
    <property type="molecule type" value="Genomic_DNA"/>
</dbReference>
<name>A0A392NSR0_9FABA</name>
<dbReference type="SMART" id="SM00100">
    <property type="entry name" value="cNMP"/>
    <property type="match status" value="1"/>
</dbReference>
<dbReference type="PANTHER" id="PTHR45651:SF55">
    <property type="entry name" value="CYCLIC NUCLEOTIDE-GATED ION CHANNEL-LIKE PROTEIN"/>
    <property type="match status" value="1"/>
</dbReference>
<dbReference type="SUPFAM" id="SSF51206">
    <property type="entry name" value="cAMP-binding domain-like"/>
    <property type="match status" value="1"/>
</dbReference>
<dbReference type="Gene3D" id="2.60.120.10">
    <property type="entry name" value="Jelly Rolls"/>
    <property type="match status" value="1"/>
</dbReference>
<evidence type="ECO:0000259" key="3">
    <source>
        <dbReference type="PROSITE" id="PS50042"/>
    </source>
</evidence>
<keyword evidence="1" id="KW-1071">Ligand-gated ion channel</keyword>
<dbReference type="GO" id="GO:0034220">
    <property type="term" value="P:monoatomic ion transmembrane transport"/>
    <property type="evidence" value="ECO:0007669"/>
    <property type="project" value="UniProtKB-KW"/>
</dbReference>
<keyword evidence="1" id="KW-0813">Transport</keyword>
<evidence type="ECO:0000256" key="1">
    <source>
        <dbReference type="ARBA" id="ARBA00023286"/>
    </source>
</evidence>
<dbReference type="Gene3D" id="1.10.287.630">
    <property type="entry name" value="Helix hairpin bin"/>
    <property type="match status" value="1"/>
</dbReference>
<evidence type="ECO:0000313" key="4">
    <source>
        <dbReference type="EMBL" id="MCI01515.1"/>
    </source>
</evidence>
<feature type="domain" description="Cyclic nucleotide-binding" evidence="3">
    <location>
        <begin position="73"/>
        <end position="147"/>
    </location>
</feature>
<dbReference type="InterPro" id="IPR000595">
    <property type="entry name" value="cNMP-bd_dom"/>
</dbReference>
<reference evidence="4 5" key="1">
    <citation type="journal article" date="2018" name="Front. Plant Sci.">
        <title>Red Clover (Trifolium pratense) and Zigzag Clover (T. medium) - A Picture of Genomic Similarities and Differences.</title>
        <authorList>
            <person name="Dluhosova J."/>
            <person name="Istvanek J."/>
            <person name="Nedelnik J."/>
            <person name="Repkova J."/>
        </authorList>
    </citation>
    <scope>NUCLEOTIDE SEQUENCE [LARGE SCALE GENOMIC DNA]</scope>
    <source>
        <strain evidence="5">cv. 10/8</strain>
        <tissue evidence="4">Leaf</tissue>
    </source>
</reference>
<dbReference type="CDD" id="cd00038">
    <property type="entry name" value="CAP_ED"/>
    <property type="match status" value="1"/>
</dbReference>
<dbReference type="InterPro" id="IPR014710">
    <property type="entry name" value="RmlC-like_jellyroll"/>
</dbReference>
<organism evidence="4 5">
    <name type="scientific">Trifolium medium</name>
    <dbReference type="NCBI Taxonomy" id="97028"/>
    <lineage>
        <taxon>Eukaryota</taxon>
        <taxon>Viridiplantae</taxon>
        <taxon>Streptophyta</taxon>
        <taxon>Embryophyta</taxon>
        <taxon>Tracheophyta</taxon>
        <taxon>Spermatophyta</taxon>
        <taxon>Magnoliopsida</taxon>
        <taxon>eudicotyledons</taxon>
        <taxon>Gunneridae</taxon>
        <taxon>Pentapetalae</taxon>
        <taxon>rosids</taxon>
        <taxon>fabids</taxon>
        <taxon>Fabales</taxon>
        <taxon>Fabaceae</taxon>
        <taxon>Papilionoideae</taxon>
        <taxon>50 kb inversion clade</taxon>
        <taxon>NPAAA clade</taxon>
        <taxon>Hologalegina</taxon>
        <taxon>IRL clade</taxon>
        <taxon>Trifolieae</taxon>
        <taxon>Trifolium</taxon>
    </lineage>
</organism>
<dbReference type="GO" id="GO:0016020">
    <property type="term" value="C:membrane"/>
    <property type="evidence" value="ECO:0007669"/>
    <property type="project" value="UniProtKB-SubCell"/>
</dbReference>
<keyword evidence="1" id="KW-0406">Ion transport</keyword>
<keyword evidence="5" id="KW-1185">Reference proteome</keyword>
<dbReference type="PANTHER" id="PTHR45651">
    <property type="entry name" value="CYCLIC NUCLEOTIDE-GATED ION CHANNEL 15-RELATED-RELATED"/>
    <property type="match status" value="1"/>
</dbReference>